<reference evidence="5" key="1">
    <citation type="journal article" date="2019" name="Int. J. Syst. Evol. Microbiol.">
        <title>The Global Catalogue of Microorganisms (GCM) 10K type strain sequencing project: providing services to taxonomists for standard genome sequencing and annotation.</title>
        <authorList>
            <consortium name="The Broad Institute Genomics Platform"/>
            <consortium name="The Broad Institute Genome Sequencing Center for Infectious Disease"/>
            <person name="Wu L."/>
            <person name="Ma J."/>
        </authorList>
    </citation>
    <scope>NUCLEOTIDE SEQUENCE [LARGE SCALE GENOMIC DNA]</scope>
    <source>
        <strain evidence="5">CECT 7698</strain>
    </source>
</reference>
<keyword evidence="5" id="KW-1185">Reference proteome</keyword>
<feature type="region of interest" description="Disordered" evidence="1">
    <location>
        <begin position="115"/>
        <end position="137"/>
    </location>
</feature>
<dbReference type="Pfam" id="PF13511">
    <property type="entry name" value="DUF4124"/>
    <property type="match status" value="1"/>
</dbReference>
<accession>A0ABV7LWB4</accession>
<dbReference type="RefSeq" id="WP_386777009.1">
    <property type="nucleotide sequence ID" value="NZ_JBHRUG010000048.1"/>
</dbReference>
<feature type="region of interest" description="Disordered" evidence="1">
    <location>
        <begin position="60"/>
        <end position="89"/>
    </location>
</feature>
<dbReference type="EMBL" id="JBHRUG010000048">
    <property type="protein sequence ID" value="MFC3286193.1"/>
    <property type="molecule type" value="Genomic_DNA"/>
</dbReference>
<feature type="chain" id="PRO_5046044908" evidence="2">
    <location>
        <begin position="24"/>
        <end position="137"/>
    </location>
</feature>
<evidence type="ECO:0000313" key="4">
    <source>
        <dbReference type="EMBL" id="MFC3286193.1"/>
    </source>
</evidence>
<evidence type="ECO:0000256" key="2">
    <source>
        <dbReference type="SAM" id="SignalP"/>
    </source>
</evidence>
<feature type="compositionally biased region" description="Pro residues" evidence="1">
    <location>
        <begin position="65"/>
        <end position="84"/>
    </location>
</feature>
<protein>
    <submittedName>
        <fullName evidence="4">DUF4124 domain-containing protein</fullName>
    </submittedName>
</protein>
<comment type="caution">
    <text evidence="4">The sequence shown here is derived from an EMBL/GenBank/DDBJ whole genome shotgun (WGS) entry which is preliminary data.</text>
</comment>
<gene>
    <name evidence="4" type="ORF">ACFOEV_21550</name>
</gene>
<evidence type="ECO:0000256" key="1">
    <source>
        <dbReference type="SAM" id="MobiDB-lite"/>
    </source>
</evidence>
<evidence type="ECO:0000313" key="5">
    <source>
        <dbReference type="Proteomes" id="UP001595579"/>
    </source>
</evidence>
<organism evidence="4 5">
    <name type="scientific">Litchfieldella rifensis</name>
    <dbReference type="NCBI Taxonomy" id="762643"/>
    <lineage>
        <taxon>Bacteria</taxon>
        <taxon>Pseudomonadati</taxon>
        <taxon>Pseudomonadota</taxon>
        <taxon>Gammaproteobacteria</taxon>
        <taxon>Oceanospirillales</taxon>
        <taxon>Halomonadaceae</taxon>
        <taxon>Litchfieldella</taxon>
    </lineage>
</organism>
<dbReference type="Proteomes" id="UP001595579">
    <property type="component" value="Unassembled WGS sequence"/>
</dbReference>
<keyword evidence="2" id="KW-0732">Signal</keyword>
<evidence type="ECO:0000259" key="3">
    <source>
        <dbReference type="Pfam" id="PF13511"/>
    </source>
</evidence>
<name>A0ABV7LWB4_9GAMM</name>
<feature type="signal peptide" evidence="2">
    <location>
        <begin position="1"/>
        <end position="23"/>
    </location>
</feature>
<proteinExistence type="predicted"/>
<feature type="domain" description="DUF4124" evidence="3">
    <location>
        <begin position="17"/>
        <end position="68"/>
    </location>
</feature>
<dbReference type="InterPro" id="IPR025392">
    <property type="entry name" value="DUF4124"/>
</dbReference>
<sequence>MNRYLKRTSALALVCGLASVAWAQAPLYSWHDAEGKRHFSDQPPPPEAVIELEIDLDDLPALTPMQPPGESPYRPLTPPVPAEPASPDIVQAPDCVSIERRLTYIQQRLRAGYREPEGNRLRAERRRLQEYHRRECD</sequence>